<gene>
    <name evidence="1" type="primary">BQ5605_C015g07915</name>
    <name evidence="1" type="ORF">BQ5605_C015G07915</name>
</gene>
<proteinExistence type="predicted"/>
<sequence>MTEDVYIKTQGWPVPVSSGALKLLKSMYGTKQAPRQWNEALNSLMIRPD</sequence>
<accession>A0A2X0NWE2</accession>
<reference evidence="1 2" key="1">
    <citation type="submission" date="2016-11" db="EMBL/GenBank/DDBJ databases">
        <authorList>
            <person name="Jaros S."/>
            <person name="Januszkiewicz K."/>
            <person name="Wedrychowicz H."/>
        </authorList>
    </citation>
    <scope>NUCLEOTIDE SEQUENCE [LARGE SCALE GENOMIC DNA]</scope>
</reference>
<evidence type="ECO:0000313" key="1">
    <source>
        <dbReference type="EMBL" id="SGY17852.1"/>
    </source>
</evidence>
<protein>
    <submittedName>
        <fullName evidence="1">BQ5605_C015g07915 protein</fullName>
    </submittedName>
</protein>
<keyword evidence="2" id="KW-1185">Reference proteome</keyword>
<dbReference type="Proteomes" id="UP000249464">
    <property type="component" value="Unassembled WGS sequence"/>
</dbReference>
<dbReference type="EMBL" id="FQNC01000015">
    <property type="protein sequence ID" value="SGY17852.1"/>
    <property type="molecule type" value="Genomic_DNA"/>
</dbReference>
<name>A0A2X0NWE2_9BASI</name>
<dbReference type="AlphaFoldDB" id="A0A2X0NWE2"/>
<organism evidence="1 2">
    <name type="scientific">Microbotryum silenes-dioicae</name>
    <dbReference type="NCBI Taxonomy" id="796604"/>
    <lineage>
        <taxon>Eukaryota</taxon>
        <taxon>Fungi</taxon>
        <taxon>Dikarya</taxon>
        <taxon>Basidiomycota</taxon>
        <taxon>Pucciniomycotina</taxon>
        <taxon>Microbotryomycetes</taxon>
        <taxon>Microbotryales</taxon>
        <taxon>Microbotryaceae</taxon>
        <taxon>Microbotryum</taxon>
    </lineage>
</organism>
<evidence type="ECO:0000313" key="2">
    <source>
        <dbReference type="Proteomes" id="UP000249464"/>
    </source>
</evidence>